<dbReference type="PANTHER" id="PTHR35125">
    <property type="entry name" value="NEURON NAVIGATOR 1-LIKE-RELATED"/>
    <property type="match status" value="1"/>
</dbReference>
<organism evidence="2 3">
    <name type="scientific">Rhodamnia argentea</name>
    <dbReference type="NCBI Taxonomy" id="178133"/>
    <lineage>
        <taxon>Eukaryota</taxon>
        <taxon>Viridiplantae</taxon>
        <taxon>Streptophyta</taxon>
        <taxon>Embryophyta</taxon>
        <taxon>Tracheophyta</taxon>
        <taxon>Spermatophyta</taxon>
        <taxon>Magnoliopsida</taxon>
        <taxon>eudicotyledons</taxon>
        <taxon>Gunneridae</taxon>
        <taxon>Pentapetalae</taxon>
        <taxon>rosids</taxon>
        <taxon>malvids</taxon>
        <taxon>Myrtales</taxon>
        <taxon>Myrtaceae</taxon>
        <taxon>Myrtoideae</taxon>
        <taxon>Myrteae</taxon>
        <taxon>Australasian group</taxon>
        <taxon>Rhodamnia</taxon>
    </lineage>
</organism>
<dbReference type="PANTHER" id="PTHR35125:SF1">
    <property type="entry name" value="PROTEIN PATRONUS 2"/>
    <property type="match status" value="1"/>
</dbReference>
<reference evidence="3" key="1">
    <citation type="submission" date="2025-08" db="UniProtKB">
        <authorList>
            <consortium name="RefSeq"/>
        </authorList>
    </citation>
    <scope>IDENTIFICATION</scope>
    <source>
        <tissue evidence="3">Leaf</tissue>
    </source>
</reference>
<dbReference type="Proteomes" id="UP000827889">
    <property type="component" value="Chromosome 8"/>
</dbReference>
<evidence type="ECO:0000256" key="1">
    <source>
        <dbReference type="SAM" id="MobiDB-lite"/>
    </source>
</evidence>
<protein>
    <submittedName>
        <fullName evidence="3">Protein PATRONUS 2 isoform X1</fullName>
    </submittedName>
</protein>
<dbReference type="AlphaFoldDB" id="A0A8B8NJS0"/>
<evidence type="ECO:0000313" key="2">
    <source>
        <dbReference type="Proteomes" id="UP000827889"/>
    </source>
</evidence>
<evidence type="ECO:0000313" key="3">
    <source>
        <dbReference type="RefSeq" id="XP_030522727.2"/>
    </source>
</evidence>
<feature type="region of interest" description="Disordered" evidence="1">
    <location>
        <begin position="20"/>
        <end position="71"/>
    </location>
</feature>
<accession>A0A8B8NJS0</accession>
<dbReference type="GO" id="GO:0007346">
    <property type="term" value="P:regulation of mitotic cell cycle"/>
    <property type="evidence" value="ECO:0007669"/>
    <property type="project" value="InterPro"/>
</dbReference>
<keyword evidence="2" id="KW-1185">Reference proteome</keyword>
<sequence length="191" mass="21467">MASRVTERLLFVQDENQVAPRKKATVDGATRSSKTVAKKGEGSLGSRKALQDITNKSSLHPEASIKKKNPQKEEFNVAEEMFLHDHQKCIEAKQAAFNNFDLNLVLPGHDSVSTAGRSESEEAKAEADYDSPRCYPEPSELPMDEFSDCFEYSTQCSSPPCSPMLWDTPTSCEYVWQFEDVEFVLQQEADF</sequence>
<name>A0A8B8NJS0_9MYRT</name>
<dbReference type="RefSeq" id="XP_030522727.2">
    <property type="nucleotide sequence ID" value="XM_030666867.2"/>
</dbReference>
<dbReference type="GeneID" id="115735564"/>
<dbReference type="KEGG" id="rarg:115735564"/>
<proteinExistence type="predicted"/>
<feature type="region of interest" description="Disordered" evidence="1">
    <location>
        <begin position="113"/>
        <end position="132"/>
    </location>
</feature>
<feature type="compositionally biased region" description="Basic and acidic residues" evidence="1">
    <location>
        <begin position="118"/>
        <end position="131"/>
    </location>
</feature>
<dbReference type="InterPro" id="IPR039326">
    <property type="entry name" value="Patronus"/>
</dbReference>
<gene>
    <name evidence="3" type="primary">LOC115735564</name>
</gene>